<protein>
    <submittedName>
        <fullName evidence="1">Zinc finger MYM-type protein 1-like</fullName>
    </submittedName>
</protein>
<dbReference type="PANTHER" id="PTHR45749">
    <property type="match status" value="1"/>
</dbReference>
<dbReference type="EMBL" id="VUJU01017579">
    <property type="protein sequence ID" value="KAF0682265.1"/>
    <property type="molecule type" value="Genomic_DNA"/>
</dbReference>
<evidence type="ECO:0000313" key="1">
    <source>
        <dbReference type="EMBL" id="KAF0682265.1"/>
    </source>
</evidence>
<dbReference type="Proteomes" id="UP000478052">
    <property type="component" value="Unassembled WGS sequence"/>
</dbReference>
<name>A0A6G0VHV7_APHCR</name>
<dbReference type="AlphaFoldDB" id="A0A6G0VHV7"/>
<sequence length="219" mass="26066">MEIKDPAKWIINESGLEYFLKNQVTTNFQEIQFNKTFRKIGKYNRKLPREAFYRKLLNGEYKYRDWLLYSKSQNSLFCFYCLLFAPCKTKFSRSGSGYIDWKNCLLNVMNHEKCIMHRESVRIWYSRQLNNPNCIDNSLKIKIKKEEAYWVKLLHRLIETISFLSIRGLAFRGDNQMMNSKHNGNYLGCLELISKFDPFLASHIDKYSNKGRGNVSYLS</sequence>
<organism evidence="1 2">
    <name type="scientific">Aphis craccivora</name>
    <name type="common">Cowpea aphid</name>
    <dbReference type="NCBI Taxonomy" id="307492"/>
    <lineage>
        <taxon>Eukaryota</taxon>
        <taxon>Metazoa</taxon>
        <taxon>Ecdysozoa</taxon>
        <taxon>Arthropoda</taxon>
        <taxon>Hexapoda</taxon>
        <taxon>Insecta</taxon>
        <taxon>Pterygota</taxon>
        <taxon>Neoptera</taxon>
        <taxon>Paraneoptera</taxon>
        <taxon>Hemiptera</taxon>
        <taxon>Sternorrhyncha</taxon>
        <taxon>Aphidomorpha</taxon>
        <taxon>Aphidoidea</taxon>
        <taxon>Aphididae</taxon>
        <taxon>Aphidini</taxon>
        <taxon>Aphis</taxon>
        <taxon>Aphis</taxon>
    </lineage>
</organism>
<keyword evidence="2" id="KW-1185">Reference proteome</keyword>
<reference evidence="1 2" key="1">
    <citation type="submission" date="2019-08" db="EMBL/GenBank/DDBJ databases">
        <title>Whole genome of Aphis craccivora.</title>
        <authorList>
            <person name="Voronova N.V."/>
            <person name="Shulinski R.S."/>
            <person name="Bandarenka Y.V."/>
            <person name="Zhorov D.G."/>
            <person name="Warner D."/>
        </authorList>
    </citation>
    <scope>NUCLEOTIDE SEQUENCE [LARGE SCALE GENOMIC DNA]</scope>
    <source>
        <strain evidence="1">180601</strain>
        <tissue evidence="1">Whole Body</tissue>
    </source>
</reference>
<comment type="caution">
    <text evidence="1">The sequence shown here is derived from an EMBL/GenBank/DDBJ whole genome shotgun (WGS) entry which is preliminary data.</text>
</comment>
<feature type="non-terminal residue" evidence="1">
    <location>
        <position position="219"/>
    </location>
</feature>
<dbReference type="OrthoDB" id="6614349at2759"/>
<proteinExistence type="predicted"/>
<evidence type="ECO:0000313" key="2">
    <source>
        <dbReference type="Proteomes" id="UP000478052"/>
    </source>
</evidence>
<accession>A0A6G0VHV7</accession>
<dbReference type="PANTHER" id="PTHR45749:SF23">
    <property type="entry name" value="ZINC FINGER MYM-TYPE PROTEIN 1-LIKE"/>
    <property type="match status" value="1"/>
</dbReference>
<gene>
    <name evidence="1" type="ORF">FWK35_00037770</name>
</gene>